<dbReference type="PANTHER" id="PTHR45931:SF3">
    <property type="entry name" value="RING ZINC FINGER-CONTAINING PROTEIN"/>
    <property type="match status" value="1"/>
</dbReference>
<dbReference type="SMART" id="SM00184">
    <property type="entry name" value="RING"/>
    <property type="match status" value="1"/>
</dbReference>
<organism evidence="5 6">
    <name type="scientific">Chara braunii</name>
    <name type="common">Braun's stonewort</name>
    <dbReference type="NCBI Taxonomy" id="69332"/>
    <lineage>
        <taxon>Eukaryota</taxon>
        <taxon>Viridiplantae</taxon>
        <taxon>Streptophyta</taxon>
        <taxon>Charophyceae</taxon>
        <taxon>Charales</taxon>
        <taxon>Characeae</taxon>
        <taxon>Chara</taxon>
    </lineage>
</organism>
<dbReference type="SUPFAM" id="SSF57850">
    <property type="entry name" value="RING/U-box"/>
    <property type="match status" value="1"/>
</dbReference>
<dbReference type="GO" id="GO:0006511">
    <property type="term" value="P:ubiquitin-dependent protein catabolic process"/>
    <property type="evidence" value="ECO:0007669"/>
    <property type="project" value="TreeGrafter"/>
</dbReference>
<feature type="domain" description="RING-type" evidence="4">
    <location>
        <begin position="58"/>
        <end position="125"/>
    </location>
</feature>
<keyword evidence="6" id="KW-1185">Reference proteome</keyword>
<dbReference type="PANTHER" id="PTHR45931">
    <property type="entry name" value="SI:CH211-59O9.10"/>
    <property type="match status" value="1"/>
</dbReference>
<evidence type="ECO:0000256" key="2">
    <source>
        <dbReference type="ARBA" id="ARBA00022771"/>
    </source>
</evidence>
<dbReference type="GO" id="GO:0008270">
    <property type="term" value="F:zinc ion binding"/>
    <property type="evidence" value="ECO:0007669"/>
    <property type="project" value="UniProtKB-KW"/>
</dbReference>
<dbReference type="InterPro" id="IPR001841">
    <property type="entry name" value="Znf_RING"/>
</dbReference>
<accession>A0A388LSE6</accession>
<dbReference type="Gene3D" id="3.30.40.10">
    <property type="entry name" value="Zinc/RING finger domain, C3HC4 (zinc finger)"/>
    <property type="match status" value="1"/>
</dbReference>
<keyword evidence="2" id="KW-0863">Zinc-finger</keyword>
<dbReference type="Gramene" id="GBG85258">
    <property type="protein sequence ID" value="GBG85258"/>
    <property type="gene ID" value="CBR_g39824"/>
</dbReference>
<keyword evidence="1" id="KW-0479">Metal-binding</keyword>
<protein>
    <recommendedName>
        <fullName evidence="4">RING-type domain-containing protein</fullName>
    </recommendedName>
</protein>
<evidence type="ECO:0000256" key="1">
    <source>
        <dbReference type="ARBA" id="ARBA00022723"/>
    </source>
</evidence>
<evidence type="ECO:0000256" key="3">
    <source>
        <dbReference type="ARBA" id="ARBA00022833"/>
    </source>
</evidence>
<evidence type="ECO:0000313" key="6">
    <source>
        <dbReference type="Proteomes" id="UP000265515"/>
    </source>
</evidence>
<proteinExistence type="predicted"/>
<dbReference type="Proteomes" id="UP000265515">
    <property type="component" value="Unassembled WGS sequence"/>
</dbReference>
<comment type="caution">
    <text evidence="5">The sequence shown here is derived from an EMBL/GenBank/DDBJ whole genome shotgun (WGS) entry which is preliminary data.</text>
</comment>
<dbReference type="InterPro" id="IPR051834">
    <property type="entry name" value="RING_finger_E3_ligase"/>
</dbReference>
<sequence>MPEVSLHRRHPHEEDESRWTYEQLLELDRNNVRRGLRAKELSRLECRKVEMSDPKMHCQICMSDGCPGEMVTTLPCKHEYHQGCITKWLKALDGPATLESDVDSLVRLGGPLRAQHDYLPACLFVEYSLHFRGLYTWRRNTVLPRYKSSLLLSDIGFRVALMHWQTIACCRWRETHYSRRASHMKITTSRVCAALRRETSCCRMLDIVKEVGEVDAELGEEEGARDTQNIFTELLHARGTSAAGDSALRMGSTWH</sequence>
<dbReference type="InterPro" id="IPR013083">
    <property type="entry name" value="Znf_RING/FYVE/PHD"/>
</dbReference>
<gene>
    <name evidence="5" type="ORF">CBR_g39824</name>
</gene>
<dbReference type="Pfam" id="PF17123">
    <property type="entry name" value="zf-RING_11"/>
    <property type="match status" value="1"/>
</dbReference>
<keyword evidence="3" id="KW-0862">Zinc</keyword>
<evidence type="ECO:0000313" key="5">
    <source>
        <dbReference type="EMBL" id="GBG85258.1"/>
    </source>
</evidence>
<evidence type="ECO:0000259" key="4">
    <source>
        <dbReference type="SMART" id="SM00184"/>
    </source>
</evidence>
<reference evidence="5 6" key="1">
    <citation type="journal article" date="2018" name="Cell">
        <title>The Chara Genome: Secondary Complexity and Implications for Plant Terrestrialization.</title>
        <authorList>
            <person name="Nishiyama T."/>
            <person name="Sakayama H."/>
            <person name="Vries J.D."/>
            <person name="Buschmann H."/>
            <person name="Saint-Marcoux D."/>
            <person name="Ullrich K.K."/>
            <person name="Haas F.B."/>
            <person name="Vanderstraeten L."/>
            <person name="Becker D."/>
            <person name="Lang D."/>
            <person name="Vosolsobe S."/>
            <person name="Rombauts S."/>
            <person name="Wilhelmsson P.K.I."/>
            <person name="Janitza P."/>
            <person name="Kern R."/>
            <person name="Heyl A."/>
            <person name="Rumpler F."/>
            <person name="Villalobos L.I.A.C."/>
            <person name="Clay J.M."/>
            <person name="Skokan R."/>
            <person name="Toyoda A."/>
            <person name="Suzuki Y."/>
            <person name="Kagoshima H."/>
            <person name="Schijlen E."/>
            <person name="Tajeshwar N."/>
            <person name="Catarino B."/>
            <person name="Hetherington A.J."/>
            <person name="Saltykova A."/>
            <person name="Bonnot C."/>
            <person name="Breuninger H."/>
            <person name="Symeonidi A."/>
            <person name="Radhakrishnan G.V."/>
            <person name="Van Nieuwerburgh F."/>
            <person name="Deforce D."/>
            <person name="Chang C."/>
            <person name="Karol K.G."/>
            <person name="Hedrich R."/>
            <person name="Ulvskov P."/>
            <person name="Glockner G."/>
            <person name="Delwiche C.F."/>
            <person name="Petrasek J."/>
            <person name="Van de Peer Y."/>
            <person name="Friml J."/>
            <person name="Beilby M."/>
            <person name="Dolan L."/>
            <person name="Kohara Y."/>
            <person name="Sugano S."/>
            <person name="Fujiyama A."/>
            <person name="Delaux P.-M."/>
            <person name="Quint M."/>
            <person name="TheiBen G."/>
            <person name="Hagemann M."/>
            <person name="Harholt J."/>
            <person name="Dunand C."/>
            <person name="Zachgo S."/>
            <person name="Langdale J."/>
            <person name="Maumus F."/>
            <person name="Straeten D.V.D."/>
            <person name="Gould S.B."/>
            <person name="Rensing S.A."/>
        </authorList>
    </citation>
    <scope>NUCLEOTIDE SEQUENCE [LARGE SCALE GENOMIC DNA]</scope>
    <source>
        <strain evidence="5 6">S276</strain>
    </source>
</reference>
<dbReference type="EMBL" id="BFEA01000511">
    <property type="protein sequence ID" value="GBG85258.1"/>
    <property type="molecule type" value="Genomic_DNA"/>
</dbReference>
<dbReference type="GO" id="GO:0061630">
    <property type="term" value="F:ubiquitin protein ligase activity"/>
    <property type="evidence" value="ECO:0007669"/>
    <property type="project" value="TreeGrafter"/>
</dbReference>
<dbReference type="GO" id="GO:0005634">
    <property type="term" value="C:nucleus"/>
    <property type="evidence" value="ECO:0007669"/>
    <property type="project" value="TreeGrafter"/>
</dbReference>
<dbReference type="OrthoDB" id="8062037at2759"/>
<dbReference type="AlphaFoldDB" id="A0A388LSE6"/>
<name>A0A388LSE6_CHABU</name>